<dbReference type="AlphaFoldDB" id="A0AAD1Y4Z9"/>
<dbReference type="SUPFAM" id="SSF52540">
    <property type="entry name" value="P-loop containing nucleoside triphosphate hydrolases"/>
    <property type="match status" value="1"/>
</dbReference>
<dbReference type="GO" id="GO:0005524">
    <property type="term" value="F:ATP binding"/>
    <property type="evidence" value="ECO:0007669"/>
    <property type="project" value="UniProtKB-UniRule"/>
</dbReference>
<dbReference type="PRINTS" id="PR00380">
    <property type="entry name" value="KINESINHEAVY"/>
</dbReference>
<dbReference type="PROSITE" id="PS00411">
    <property type="entry name" value="KINESIN_MOTOR_1"/>
    <property type="match status" value="1"/>
</dbReference>
<accession>A0AAD1Y4Z9</accession>
<feature type="coiled-coil region" evidence="7">
    <location>
        <begin position="391"/>
        <end position="425"/>
    </location>
</feature>
<organism evidence="10 11">
    <name type="scientific">Euplotes crassus</name>
    <dbReference type="NCBI Taxonomy" id="5936"/>
    <lineage>
        <taxon>Eukaryota</taxon>
        <taxon>Sar</taxon>
        <taxon>Alveolata</taxon>
        <taxon>Ciliophora</taxon>
        <taxon>Intramacronucleata</taxon>
        <taxon>Spirotrichea</taxon>
        <taxon>Hypotrichia</taxon>
        <taxon>Euplotida</taxon>
        <taxon>Euplotidae</taxon>
        <taxon>Moneuplotes</taxon>
    </lineage>
</organism>
<dbReference type="PANTHER" id="PTHR47968">
    <property type="entry name" value="CENTROMERE PROTEIN E"/>
    <property type="match status" value="1"/>
</dbReference>
<protein>
    <recommendedName>
        <fullName evidence="6">Kinesin-like protein</fullName>
    </recommendedName>
</protein>
<evidence type="ECO:0000313" key="11">
    <source>
        <dbReference type="Proteomes" id="UP001295684"/>
    </source>
</evidence>
<feature type="domain" description="Kinesin motor" evidence="9">
    <location>
        <begin position="4"/>
        <end position="375"/>
    </location>
</feature>
<dbReference type="Proteomes" id="UP001295684">
    <property type="component" value="Unassembled WGS sequence"/>
</dbReference>
<gene>
    <name evidence="10" type="ORF">ECRASSUSDP1_LOCUS26133</name>
</gene>
<feature type="binding site" evidence="5">
    <location>
        <begin position="122"/>
        <end position="129"/>
    </location>
    <ligand>
        <name>ATP</name>
        <dbReference type="ChEBI" id="CHEBI:30616"/>
    </ligand>
</feature>
<dbReference type="SMART" id="SM00129">
    <property type="entry name" value="KISc"/>
    <property type="match status" value="1"/>
</dbReference>
<dbReference type="GO" id="GO:0003777">
    <property type="term" value="F:microtubule motor activity"/>
    <property type="evidence" value="ECO:0007669"/>
    <property type="project" value="InterPro"/>
</dbReference>
<dbReference type="InterPro" id="IPR019821">
    <property type="entry name" value="Kinesin_motor_CS"/>
</dbReference>
<sequence>MEANMIVLARLKPRAYEEQDDARLWQVVRDKTIYPTDITKDPRKQPGFGNKHNPDKFSSSQTSERYGLGDPEHKIKTSDTDFHTFDHIYSEDSSTEDIFRDKILDIIKESLNGVNVTIMAYGQTSSGKTYTMQGDFANPGIICLTIRTLFQLLKRWQKKAGPEADYSINVSYLEIYNETVNDLLNENNKDMNIRAGAHEEIAIPGLTCNRVEKEISVFDWLEYGEQIRQIDSTDFNETSSRSHTVFKISLEMSSLDINQNTKIAKSEINLVDLAGSEGVSSGGTKKNAYERANINKSLLALRKIISQNLSAQNKNSDLRRAQVKPLYRDSKLTRILQNSLNGKSLTCIICTINQDSSSKSESLQTLKFGCEAKKIKLNFKVQKQPQFSNTSIQSMEIVKTLEEENKNLKEENEELKLKNQEYMTKMKSRISATPDFKESKKENLYLSGYLQYTQHKLMATTKDLKMTMRNNEGIQQQKKRVEQQLLQKKEECNELAQKYQDLQEAMDRYGTPDSIEPLGLDCNHENTGVPREFLKSLAKEDLIEESGYDCLQQVEEEMSVDNSDEKETDVEGLMKRIKRLEEERDMLRANYKIDNQEMAHIASKYKSDHEAIKDLEDRNLHLSQDLENMSTENHDLKHKLGELTKKLNKAMNHKDSKELFNVREENMRLTKALEIERSENERILKDLELLKNNIIPTDTVEMPPPTSHPSSEEVLHNIIFDCNQQIDQLHSKLTSLRISNSRLKGQLLEQAKKQNSCKTKPHKGRTSKTKDEIYSALKNLQEHLNKSISSIEFQQNEVRACKTAKKMNMKEFKQAIGTPRKDTHSSMRMVNQEQKNLLNYVSNMLSDICKDDSKIAPQEDLNHLYGDIIAMKASLMWMRT</sequence>
<keyword evidence="1 5" id="KW-0547">Nucleotide-binding</keyword>
<keyword evidence="6" id="KW-0493">Microtubule</keyword>
<comment type="caution">
    <text evidence="10">The sequence shown here is derived from an EMBL/GenBank/DDBJ whole genome shotgun (WGS) entry which is preliminary data.</text>
</comment>
<dbReference type="PANTHER" id="PTHR47968:SF75">
    <property type="entry name" value="CENTROMERE-ASSOCIATED PROTEIN E"/>
    <property type="match status" value="1"/>
</dbReference>
<dbReference type="InterPro" id="IPR001752">
    <property type="entry name" value="Kinesin_motor_dom"/>
</dbReference>
<dbReference type="GO" id="GO:0007018">
    <property type="term" value="P:microtubule-based movement"/>
    <property type="evidence" value="ECO:0007669"/>
    <property type="project" value="InterPro"/>
</dbReference>
<proteinExistence type="inferred from homology"/>
<dbReference type="InterPro" id="IPR027417">
    <property type="entry name" value="P-loop_NTPase"/>
</dbReference>
<keyword evidence="4 5" id="KW-0505">Motor protein</keyword>
<comment type="similarity">
    <text evidence="5 6">Belongs to the TRAFAC class myosin-kinesin ATPase superfamily. Kinesin family.</text>
</comment>
<evidence type="ECO:0000259" key="9">
    <source>
        <dbReference type="PROSITE" id="PS50067"/>
    </source>
</evidence>
<evidence type="ECO:0000256" key="1">
    <source>
        <dbReference type="ARBA" id="ARBA00022741"/>
    </source>
</evidence>
<evidence type="ECO:0000313" key="10">
    <source>
        <dbReference type="EMBL" id="CAI2384599.1"/>
    </source>
</evidence>
<dbReference type="Pfam" id="PF00225">
    <property type="entry name" value="Kinesin"/>
    <property type="match status" value="1"/>
</dbReference>
<dbReference type="InterPro" id="IPR036961">
    <property type="entry name" value="Kinesin_motor_dom_sf"/>
</dbReference>
<evidence type="ECO:0000256" key="5">
    <source>
        <dbReference type="PROSITE-ProRule" id="PRU00283"/>
    </source>
</evidence>
<feature type="coiled-coil region" evidence="7">
    <location>
        <begin position="464"/>
        <end position="505"/>
    </location>
</feature>
<dbReference type="GO" id="GO:0008017">
    <property type="term" value="F:microtubule binding"/>
    <property type="evidence" value="ECO:0007669"/>
    <property type="project" value="InterPro"/>
</dbReference>
<name>A0AAD1Y4Z9_EUPCR</name>
<feature type="coiled-coil region" evidence="7">
    <location>
        <begin position="563"/>
        <end position="693"/>
    </location>
</feature>
<dbReference type="InterPro" id="IPR027640">
    <property type="entry name" value="Kinesin-like_fam"/>
</dbReference>
<keyword evidence="11" id="KW-1185">Reference proteome</keyword>
<reference evidence="10" key="1">
    <citation type="submission" date="2023-07" db="EMBL/GenBank/DDBJ databases">
        <authorList>
            <consortium name="AG Swart"/>
            <person name="Singh M."/>
            <person name="Singh A."/>
            <person name="Seah K."/>
            <person name="Emmerich C."/>
        </authorList>
    </citation>
    <scope>NUCLEOTIDE SEQUENCE</scope>
    <source>
        <strain evidence="10">DP1</strain>
    </source>
</reference>
<evidence type="ECO:0000256" key="6">
    <source>
        <dbReference type="RuleBase" id="RU000394"/>
    </source>
</evidence>
<keyword evidence="2 5" id="KW-0067">ATP-binding</keyword>
<feature type="region of interest" description="Disordered" evidence="8">
    <location>
        <begin position="36"/>
        <end position="72"/>
    </location>
</feature>
<dbReference type="EMBL" id="CAMPGE010026934">
    <property type="protein sequence ID" value="CAI2384599.1"/>
    <property type="molecule type" value="Genomic_DNA"/>
</dbReference>
<keyword evidence="3 7" id="KW-0175">Coiled coil</keyword>
<dbReference type="Gene3D" id="3.40.850.10">
    <property type="entry name" value="Kinesin motor domain"/>
    <property type="match status" value="1"/>
</dbReference>
<dbReference type="PROSITE" id="PS50067">
    <property type="entry name" value="KINESIN_MOTOR_2"/>
    <property type="match status" value="1"/>
</dbReference>
<evidence type="ECO:0000256" key="7">
    <source>
        <dbReference type="SAM" id="Coils"/>
    </source>
</evidence>
<dbReference type="GO" id="GO:0005874">
    <property type="term" value="C:microtubule"/>
    <property type="evidence" value="ECO:0007669"/>
    <property type="project" value="UniProtKB-KW"/>
</dbReference>
<evidence type="ECO:0000256" key="2">
    <source>
        <dbReference type="ARBA" id="ARBA00022840"/>
    </source>
</evidence>
<evidence type="ECO:0000256" key="4">
    <source>
        <dbReference type="ARBA" id="ARBA00023175"/>
    </source>
</evidence>
<evidence type="ECO:0000256" key="3">
    <source>
        <dbReference type="ARBA" id="ARBA00023054"/>
    </source>
</evidence>
<evidence type="ECO:0000256" key="8">
    <source>
        <dbReference type="SAM" id="MobiDB-lite"/>
    </source>
</evidence>